<name>A0AAV8TH77_9ROSI</name>
<organism evidence="3 4">
    <name type="scientific">Erythroxylum novogranatense</name>
    <dbReference type="NCBI Taxonomy" id="1862640"/>
    <lineage>
        <taxon>Eukaryota</taxon>
        <taxon>Viridiplantae</taxon>
        <taxon>Streptophyta</taxon>
        <taxon>Embryophyta</taxon>
        <taxon>Tracheophyta</taxon>
        <taxon>Spermatophyta</taxon>
        <taxon>Magnoliopsida</taxon>
        <taxon>eudicotyledons</taxon>
        <taxon>Gunneridae</taxon>
        <taxon>Pentapetalae</taxon>
        <taxon>rosids</taxon>
        <taxon>fabids</taxon>
        <taxon>Malpighiales</taxon>
        <taxon>Erythroxylaceae</taxon>
        <taxon>Erythroxylum</taxon>
    </lineage>
</organism>
<dbReference type="PROSITE" id="PS51257">
    <property type="entry name" value="PROKAR_LIPOPROTEIN"/>
    <property type="match status" value="1"/>
</dbReference>
<gene>
    <name evidence="3" type="ORF">K2173_021693</name>
</gene>
<proteinExistence type="inferred from homology"/>
<dbReference type="PANTHER" id="PTHR31087">
    <property type="match status" value="1"/>
</dbReference>
<protein>
    <submittedName>
        <fullName evidence="3">Uncharacterized protein</fullName>
    </submittedName>
</protein>
<dbReference type="InterPro" id="IPR007612">
    <property type="entry name" value="LOR"/>
</dbReference>
<accession>A0AAV8TH77</accession>
<dbReference type="SUPFAM" id="SSF54518">
    <property type="entry name" value="Tubby C-terminal domain-like"/>
    <property type="match status" value="1"/>
</dbReference>
<dbReference type="Pfam" id="PF04525">
    <property type="entry name" value="LOR"/>
    <property type="match status" value="1"/>
</dbReference>
<keyword evidence="4" id="KW-1185">Reference proteome</keyword>
<comment type="caution">
    <text evidence="3">The sequence shown here is derived from an EMBL/GenBank/DDBJ whole genome shotgun (WGS) entry which is preliminary data.</text>
</comment>
<dbReference type="InterPro" id="IPR025659">
    <property type="entry name" value="Tubby-like_C"/>
</dbReference>
<dbReference type="EMBL" id="JAIWQS010000005">
    <property type="protein sequence ID" value="KAJ8766176.1"/>
    <property type="molecule type" value="Genomic_DNA"/>
</dbReference>
<feature type="region of interest" description="Disordered" evidence="2">
    <location>
        <begin position="1"/>
        <end position="21"/>
    </location>
</feature>
<dbReference type="Proteomes" id="UP001159364">
    <property type="component" value="Linkage Group LG05"/>
</dbReference>
<reference evidence="3 4" key="1">
    <citation type="submission" date="2021-09" db="EMBL/GenBank/DDBJ databases">
        <title>Genomic insights and catalytic innovation underlie evolution of tropane alkaloids biosynthesis.</title>
        <authorList>
            <person name="Wang Y.-J."/>
            <person name="Tian T."/>
            <person name="Huang J.-P."/>
            <person name="Huang S.-X."/>
        </authorList>
    </citation>
    <scope>NUCLEOTIDE SEQUENCE [LARGE SCALE GENOMIC DNA]</scope>
    <source>
        <strain evidence="3">KIB-2018</strain>
        <tissue evidence="3">Leaf</tissue>
    </source>
</reference>
<dbReference type="InterPro" id="IPR038595">
    <property type="entry name" value="LOR_sf"/>
</dbReference>
<evidence type="ECO:0000256" key="2">
    <source>
        <dbReference type="SAM" id="MobiDB-lite"/>
    </source>
</evidence>
<feature type="compositionally biased region" description="Low complexity" evidence="2">
    <location>
        <begin position="8"/>
        <end position="21"/>
    </location>
</feature>
<evidence type="ECO:0000313" key="3">
    <source>
        <dbReference type="EMBL" id="KAJ8766176.1"/>
    </source>
</evidence>
<comment type="similarity">
    <text evidence="1">Belongs to the LOR family.</text>
</comment>
<evidence type="ECO:0000256" key="1">
    <source>
        <dbReference type="ARBA" id="ARBA00005437"/>
    </source>
</evidence>
<dbReference type="AlphaFoldDB" id="A0AAV8TH77"/>
<dbReference type="PANTHER" id="PTHR31087:SF153">
    <property type="entry name" value="PROTEIN LURP-ONE-RELATED 11"/>
    <property type="match status" value="1"/>
</dbReference>
<dbReference type="Gene3D" id="2.40.160.200">
    <property type="entry name" value="LURP1-related"/>
    <property type="match status" value="1"/>
</dbReference>
<evidence type="ECO:0000313" key="4">
    <source>
        <dbReference type="Proteomes" id="UP001159364"/>
    </source>
</evidence>
<sequence>MAPKIHPSTSLQSSSASSSSSCHCCSSSAYITSKIETFTVWMKSLVMQANGCTVYNSDGEIVYRVDNYEKKGSNDVYLMDLKGNVIFTILKEQWPFGQWKGYRCDGFESKNQKPFFQATKRRVDFLSGDSCCRVMPGSKSKTGYYKFEASAGKIPFKITNSNGSLVAKAERKQSSSGVVLGEDVLTLVVQPDVDHSFIMALVTVYGLMRQKL</sequence>